<evidence type="ECO:0000256" key="2">
    <source>
        <dbReference type="ARBA" id="ARBA00022723"/>
    </source>
</evidence>
<evidence type="ECO:0000259" key="7">
    <source>
        <dbReference type="PROSITE" id="PS50950"/>
    </source>
</evidence>
<reference evidence="8" key="2">
    <citation type="submission" date="2021-01" db="UniProtKB">
        <authorList>
            <consortium name="EnsemblMetazoa"/>
        </authorList>
    </citation>
    <scope>IDENTIFICATION</scope>
</reference>
<dbReference type="GO" id="GO:0008270">
    <property type="term" value="F:zinc ion binding"/>
    <property type="evidence" value="ECO:0007669"/>
    <property type="project" value="UniProtKB-KW"/>
</dbReference>
<dbReference type="InParanoid" id="A0A7M7HEC8"/>
<accession>A0A7M7HEC8</accession>
<keyword evidence="2" id="KW-0479">Metal-binding</keyword>
<dbReference type="EnsemblMetazoa" id="XM_011662855">
    <property type="protein sequence ID" value="XP_011661157"/>
    <property type="gene ID" value="LOC105436844"/>
</dbReference>
<reference evidence="9" key="1">
    <citation type="submission" date="2015-02" db="EMBL/GenBank/DDBJ databases">
        <title>Genome sequencing for Strongylocentrotus purpuratus.</title>
        <authorList>
            <person name="Murali S."/>
            <person name="Liu Y."/>
            <person name="Vee V."/>
            <person name="English A."/>
            <person name="Wang M."/>
            <person name="Skinner E."/>
            <person name="Han Y."/>
            <person name="Muzny D.M."/>
            <person name="Worley K.C."/>
            <person name="Gibbs R.A."/>
        </authorList>
    </citation>
    <scope>NUCLEOTIDE SEQUENCE</scope>
</reference>
<keyword evidence="9" id="KW-1185">Reference proteome</keyword>
<keyword evidence="3 6" id="KW-0863">Zinc-finger</keyword>
<feature type="domain" description="THAP-type" evidence="7">
    <location>
        <begin position="1"/>
        <end position="75"/>
    </location>
</feature>
<dbReference type="InterPro" id="IPR006612">
    <property type="entry name" value="THAP_Znf"/>
</dbReference>
<evidence type="ECO:0000256" key="1">
    <source>
        <dbReference type="ARBA" id="ARBA00001968"/>
    </source>
</evidence>
<dbReference type="OrthoDB" id="5985780at2759"/>
<evidence type="ECO:0000256" key="3">
    <source>
        <dbReference type="ARBA" id="ARBA00022771"/>
    </source>
</evidence>
<dbReference type="InterPro" id="IPR027806">
    <property type="entry name" value="HARBI1_dom"/>
</dbReference>
<evidence type="ECO:0000256" key="4">
    <source>
        <dbReference type="ARBA" id="ARBA00022833"/>
    </source>
</evidence>
<dbReference type="AlphaFoldDB" id="A0A7M7HEC8"/>
<dbReference type="GO" id="GO:0003677">
    <property type="term" value="F:DNA binding"/>
    <property type="evidence" value="ECO:0007669"/>
    <property type="project" value="UniProtKB-UniRule"/>
</dbReference>
<dbReference type="Pfam" id="PF13613">
    <property type="entry name" value="HTH_Tnp_4"/>
    <property type="match status" value="1"/>
</dbReference>
<keyword evidence="4" id="KW-0862">Zinc</keyword>
<proteinExistence type="predicted"/>
<dbReference type="OMA" id="QMMPLID"/>
<dbReference type="SMART" id="SM00980">
    <property type="entry name" value="THAP"/>
    <property type="match status" value="1"/>
</dbReference>
<dbReference type="GeneID" id="105436844"/>
<dbReference type="Pfam" id="PF05485">
    <property type="entry name" value="THAP"/>
    <property type="match status" value="1"/>
</dbReference>
<dbReference type="KEGG" id="spu:105436844"/>
<evidence type="ECO:0000313" key="9">
    <source>
        <dbReference type="Proteomes" id="UP000007110"/>
    </source>
</evidence>
<comment type="cofactor">
    <cofactor evidence="1">
        <name>a divalent metal cation</name>
        <dbReference type="ChEBI" id="CHEBI:60240"/>
    </cofactor>
</comment>
<name>A0A7M7HEC8_STRPU</name>
<dbReference type="SUPFAM" id="SSF57716">
    <property type="entry name" value="Glucocorticoid receptor-like (DNA-binding domain)"/>
    <property type="match status" value="1"/>
</dbReference>
<dbReference type="Proteomes" id="UP000007110">
    <property type="component" value="Unassembled WGS sequence"/>
</dbReference>
<protein>
    <recommendedName>
        <fullName evidence="7">THAP-type domain-containing protein</fullName>
    </recommendedName>
</protein>
<evidence type="ECO:0000256" key="6">
    <source>
        <dbReference type="PROSITE-ProRule" id="PRU00309"/>
    </source>
</evidence>
<dbReference type="InterPro" id="IPR027805">
    <property type="entry name" value="Transposase_HTH_dom"/>
</dbReference>
<evidence type="ECO:0000313" key="8">
    <source>
        <dbReference type="EnsemblMetazoa" id="XP_011661157"/>
    </source>
</evidence>
<dbReference type="PANTHER" id="PTHR23080">
    <property type="entry name" value="THAP DOMAIN PROTEIN"/>
    <property type="match status" value="1"/>
</dbReference>
<dbReference type="Pfam" id="PF13359">
    <property type="entry name" value="DDE_Tnp_4"/>
    <property type="match status" value="1"/>
</dbReference>
<dbReference type="PROSITE" id="PS50950">
    <property type="entry name" value="ZF_THAP"/>
    <property type="match status" value="1"/>
</dbReference>
<sequence>MGQCFVPDCNHQSEREVCRFYRFPKDPQVKRKWLRQIRREDKEPTSSSRVCACHFRDGKKKGGPEIFKRNVDKIFPLTPAPKKKATKTKQLSTADACTTAIGIEPATRTDPGPSETNRLKVDNVILKVQLEETSKELKDLQTTAGYRREKYSIESLTDEVVCMETGLPNKKILEIVTGYLQRFEDNIEYFSGWRVKAISFQDQIFITLMKLRQNYTNLHLSQLFHTSTATIRNVVITFLHILFDLLYEDTMKTVPSREKNKLSMPDAFQLFGSCRMVIDCTDVEIAAPKLMSDQKRTYSSYRGMHSFKLLLGVAPNAVITYCSNLFPGSVSDKAVVKECDILTHFKAGDLILADKGFLIQDIVPPGVAINIPPFLSNGKFSESEVKITKNIAKCRIHVERANARLKDFRILTFIPPYLRCYTEKIVKVCCSLVNLQHSLIREIRDTADNE</sequence>
<keyword evidence="5 6" id="KW-0238">DNA-binding</keyword>
<dbReference type="RefSeq" id="XP_011661157.1">
    <property type="nucleotide sequence ID" value="XM_011662855.1"/>
</dbReference>
<evidence type="ECO:0000256" key="5">
    <source>
        <dbReference type="ARBA" id="ARBA00023125"/>
    </source>
</evidence>
<dbReference type="PANTHER" id="PTHR23080:SF133">
    <property type="entry name" value="SI:CH211-262I1.5-RELATED"/>
    <property type="match status" value="1"/>
</dbReference>
<organism evidence="8 9">
    <name type="scientific">Strongylocentrotus purpuratus</name>
    <name type="common">Purple sea urchin</name>
    <dbReference type="NCBI Taxonomy" id="7668"/>
    <lineage>
        <taxon>Eukaryota</taxon>
        <taxon>Metazoa</taxon>
        <taxon>Echinodermata</taxon>
        <taxon>Eleutherozoa</taxon>
        <taxon>Echinozoa</taxon>
        <taxon>Echinoidea</taxon>
        <taxon>Euechinoidea</taxon>
        <taxon>Echinacea</taxon>
        <taxon>Camarodonta</taxon>
        <taxon>Echinidea</taxon>
        <taxon>Strongylocentrotidae</taxon>
        <taxon>Strongylocentrotus</taxon>
    </lineage>
</organism>